<dbReference type="AlphaFoldDB" id="A0A1J5Q6Q4"/>
<gene>
    <name evidence="1" type="ORF">GALL_452370</name>
</gene>
<sequence>MRKAIPYVNALQELVSKTPDLILVDGVSLLAGFPKRMILQHDGFHLSQVGHHLVGEAVGQAIIDDMIISGRVGDGHATVQVC</sequence>
<protein>
    <recommendedName>
        <fullName evidence="2">SGNH hydrolase-type esterase domain-containing protein</fullName>
    </recommendedName>
</protein>
<dbReference type="SUPFAM" id="SSF52266">
    <property type="entry name" value="SGNH hydrolase"/>
    <property type="match status" value="1"/>
</dbReference>
<evidence type="ECO:0008006" key="2">
    <source>
        <dbReference type="Google" id="ProtNLM"/>
    </source>
</evidence>
<name>A0A1J5Q6Q4_9ZZZZ</name>
<evidence type="ECO:0000313" key="1">
    <source>
        <dbReference type="EMBL" id="OIQ73131.1"/>
    </source>
</evidence>
<comment type="caution">
    <text evidence="1">The sequence shown here is derived from an EMBL/GenBank/DDBJ whole genome shotgun (WGS) entry which is preliminary data.</text>
</comment>
<proteinExistence type="predicted"/>
<dbReference type="EMBL" id="MLJW01002991">
    <property type="protein sequence ID" value="OIQ73131.1"/>
    <property type="molecule type" value="Genomic_DNA"/>
</dbReference>
<reference evidence="1" key="1">
    <citation type="submission" date="2016-10" db="EMBL/GenBank/DDBJ databases">
        <title>Sequence of Gallionella enrichment culture.</title>
        <authorList>
            <person name="Poehlein A."/>
            <person name="Muehling M."/>
            <person name="Daniel R."/>
        </authorList>
    </citation>
    <scope>NUCLEOTIDE SEQUENCE</scope>
</reference>
<organism evidence="1">
    <name type="scientific">mine drainage metagenome</name>
    <dbReference type="NCBI Taxonomy" id="410659"/>
    <lineage>
        <taxon>unclassified sequences</taxon>
        <taxon>metagenomes</taxon>
        <taxon>ecological metagenomes</taxon>
    </lineage>
</organism>
<accession>A0A1J5Q6Q4</accession>